<evidence type="ECO:0000313" key="5">
    <source>
        <dbReference type="EMBL" id="KAF3845356.1"/>
    </source>
</evidence>
<keyword evidence="6" id="KW-1185">Reference proteome</keyword>
<dbReference type="GO" id="GO:0007166">
    <property type="term" value="P:cell surface receptor signaling pathway"/>
    <property type="evidence" value="ECO:0007669"/>
    <property type="project" value="TreeGrafter"/>
</dbReference>
<dbReference type="OrthoDB" id="8947657at2759"/>
<gene>
    <name evidence="5" type="ORF">F7725_008519</name>
</gene>
<sequence length="255" mass="29293">MVQLLRLLVVLLWITSLTDGSDVTQTDILWETQGDNATMSCRHTKDASHFQMYWYRQLPGETMELIVFTRSGVKHHDFGEFSSKDKFSATKPDAESGTFTVKDLQPGDKGLYFCAVSQHSASYSDSVFQTPPFIMKRSGESVDREINCSHSIPSYDRILVQTRPTSKYEVSGISECEVPVPRGRRLVDGNEVYQTEILWRNKGEDATMSCRYTKDASYNQMYWYRQLPGESMEQIMYTKISRKDHDFGGFSSKKF</sequence>
<dbReference type="Gene3D" id="2.60.40.10">
    <property type="entry name" value="Immunoglobulins"/>
    <property type="match status" value="2"/>
</dbReference>
<comment type="caution">
    <text evidence="5">The sequence shown here is derived from an EMBL/GenBank/DDBJ whole genome shotgun (WGS) entry which is preliminary data.</text>
</comment>
<dbReference type="GO" id="GO:0005886">
    <property type="term" value="C:plasma membrane"/>
    <property type="evidence" value="ECO:0007669"/>
    <property type="project" value="TreeGrafter"/>
</dbReference>
<feature type="domain" description="Ig-like" evidence="4">
    <location>
        <begin position="33"/>
        <end position="124"/>
    </location>
</feature>
<evidence type="ECO:0000256" key="2">
    <source>
        <dbReference type="ARBA" id="ARBA00022859"/>
    </source>
</evidence>
<reference evidence="5 6" key="1">
    <citation type="submission" date="2020-03" db="EMBL/GenBank/DDBJ databases">
        <title>Dissostichus mawsoni Genome sequencing and assembly.</title>
        <authorList>
            <person name="Park H."/>
        </authorList>
    </citation>
    <scope>NUCLEOTIDE SEQUENCE [LARGE SCALE GENOMIC DNA]</scope>
    <source>
        <strain evidence="5">DM0001</strain>
        <tissue evidence="5">Muscle</tissue>
    </source>
</reference>
<organism evidence="5 6">
    <name type="scientific">Dissostichus mawsoni</name>
    <name type="common">Antarctic cod</name>
    <dbReference type="NCBI Taxonomy" id="36200"/>
    <lineage>
        <taxon>Eukaryota</taxon>
        <taxon>Metazoa</taxon>
        <taxon>Chordata</taxon>
        <taxon>Craniata</taxon>
        <taxon>Vertebrata</taxon>
        <taxon>Euteleostomi</taxon>
        <taxon>Actinopterygii</taxon>
        <taxon>Neopterygii</taxon>
        <taxon>Teleostei</taxon>
        <taxon>Neoteleostei</taxon>
        <taxon>Acanthomorphata</taxon>
        <taxon>Eupercaria</taxon>
        <taxon>Perciformes</taxon>
        <taxon>Notothenioidei</taxon>
        <taxon>Nototheniidae</taxon>
        <taxon>Dissostichus</taxon>
    </lineage>
</organism>
<evidence type="ECO:0000256" key="1">
    <source>
        <dbReference type="ARBA" id="ARBA00022729"/>
    </source>
</evidence>
<dbReference type="PANTHER" id="PTHR23268">
    <property type="entry name" value="T-CELL RECEPTOR BETA CHAIN"/>
    <property type="match status" value="1"/>
</dbReference>
<accession>A0A7J5Y7F5</accession>
<dbReference type="InterPro" id="IPR050413">
    <property type="entry name" value="TCR_beta_variable"/>
</dbReference>
<name>A0A7J5Y7F5_DISMA</name>
<protein>
    <recommendedName>
        <fullName evidence="4">Ig-like domain-containing protein</fullName>
    </recommendedName>
</protein>
<dbReference type="GO" id="GO:0002376">
    <property type="term" value="P:immune system process"/>
    <property type="evidence" value="ECO:0007669"/>
    <property type="project" value="UniProtKB-KW"/>
</dbReference>
<dbReference type="Pfam" id="PF07686">
    <property type="entry name" value="V-set"/>
    <property type="match status" value="1"/>
</dbReference>
<feature type="signal peptide" evidence="3">
    <location>
        <begin position="1"/>
        <end position="20"/>
    </location>
</feature>
<dbReference type="EMBL" id="JAAKFY010000015">
    <property type="protein sequence ID" value="KAF3845356.1"/>
    <property type="molecule type" value="Genomic_DNA"/>
</dbReference>
<keyword evidence="2" id="KW-0391">Immunity</keyword>
<dbReference type="InterPro" id="IPR003599">
    <property type="entry name" value="Ig_sub"/>
</dbReference>
<evidence type="ECO:0000313" key="6">
    <source>
        <dbReference type="Proteomes" id="UP000518266"/>
    </source>
</evidence>
<dbReference type="PROSITE" id="PS50835">
    <property type="entry name" value="IG_LIKE"/>
    <property type="match status" value="1"/>
</dbReference>
<feature type="chain" id="PRO_5029471462" description="Ig-like domain-containing protein" evidence="3">
    <location>
        <begin position="21"/>
        <end position="255"/>
    </location>
</feature>
<dbReference type="SUPFAM" id="SSF48726">
    <property type="entry name" value="Immunoglobulin"/>
    <property type="match status" value="2"/>
</dbReference>
<dbReference type="InterPro" id="IPR007110">
    <property type="entry name" value="Ig-like_dom"/>
</dbReference>
<evidence type="ECO:0000259" key="4">
    <source>
        <dbReference type="PROSITE" id="PS50835"/>
    </source>
</evidence>
<dbReference type="PANTHER" id="PTHR23268:SF102">
    <property type="entry name" value="IMMUNOGLOBULIN V-SET DOMAIN-CONTAINING PROTEIN"/>
    <property type="match status" value="1"/>
</dbReference>
<dbReference type="InterPro" id="IPR036179">
    <property type="entry name" value="Ig-like_dom_sf"/>
</dbReference>
<dbReference type="AlphaFoldDB" id="A0A7J5Y7F5"/>
<keyword evidence="1 3" id="KW-0732">Signal</keyword>
<dbReference type="InterPro" id="IPR013783">
    <property type="entry name" value="Ig-like_fold"/>
</dbReference>
<dbReference type="Proteomes" id="UP000518266">
    <property type="component" value="Unassembled WGS sequence"/>
</dbReference>
<dbReference type="InterPro" id="IPR013106">
    <property type="entry name" value="Ig_V-set"/>
</dbReference>
<dbReference type="SMART" id="SM00406">
    <property type="entry name" value="IGv"/>
    <property type="match status" value="1"/>
</dbReference>
<evidence type="ECO:0000256" key="3">
    <source>
        <dbReference type="SAM" id="SignalP"/>
    </source>
</evidence>
<dbReference type="SMART" id="SM00409">
    <property type="entry name" value="IG"/>
    <property type="match status" value="1"/>
</dbReference>
<proteinExistence type="predicted"/>